<feature type="domain" description="UvrD-like helicase ATP-binding" evidence="6">
    <location>
        <begin position="200"/>
        <end position="549"/>
    </location>
</feature>
<accession>A0AAU6RBF6</accession>
<dbReference type="GO" id="GO:0043138">
    <property type="term" value="F:3'-5' DNA helicase activity"/>
    <property type="evidence" value="ECO:0007669"/>
    <property type="project" value="TreeGrafter"/>
</dbReference>
<evidence type="ECO:0000259" key="6">
    <source>
        <dbReference type="PROSITE" id="PS51198"/>
    </source>
</evidence>
<keyword evidence="3 5" id="KW-0347">Helicase</keyword>
<gene>
    <name evidence="7" type="ORF">QA541_10985</name>
</gene>
<keyword evidence="7" id="KW-0614">Plasmid</keyword>
<dbReference type="SUPFAM" id="SSF52540">
    <property type="entry name" value="P-loop containing nucleoside triphosphate hydrolases"/>
    <property type="match status" value="1"/>
</dbReference>
<proteinExistence type="predicted"/>
<dbReference type="PANTHER" id="PTHR11070:SF17">
    <property type="entry name" value="DNA HELICASE IV"/>
    <property type="match status" value="1"/>
</dbReference>
<feature type="binding site" evidence="5">
    <location>
        <begin position="221"/>
        <end position="228"/>
    </location>
    <ligand>
        <name>ATP</name>
        <dbReference type="ChEBI" id="CHEBI:30616"/>
    </ligand>
</feature>
<dbReference type="GO" id="GO:0000725">
    <property type="term" value="P:recombinational repair"/>
    <property type="evidence" value="ECO:0007669"/>
    <property type="project" value="TreeGrafter"/>
</dbReference>
<dbReference type="GO" id="GO:0005829">
    <property type="term" value="C:cytosol"/>
    <property type="evidence" value="ECO:0007669"/>
    <property type="project" value="TreeGrafter"/>
</dbReference>
<dbReference type="RefSeq" id="WP_420494473.1">
    <property type="nucleotide sequence ID" value="NZ_CP124578.1"/>
</dbReference>
<dbReference type="PANTHER" id="PTHR11070">
    <property type="entry name" value="UVRD / RECB / PCRA DNA HELICASE FAMILY MEMBER"/>
    <property type="match status" value="1"/>
</dbReference>
<dbReference type="InterPro" id="IPR014016">
    <property type="entry name" value="UvrD-like_ATP-bd"/>
</dbReference>
<evidence type="ECO:0000256" key="3">
    <source>
        <dbReference type="ARBA" id="ARBA00022806"/>
    </source>
</evidence>
<evidence type="ECO:0000256" key="1">
    <source>
        <dbReference type="ARBA" id="ARBA00022741"/>
    </source>
</evidence>
<dbReference type="PROSITE" id="PS51198">
    <property type="entry name" value="UVRD_HELICASE_ATP_BIND"/>
    <property type="match status" value="1"/>
</dbReference>
<dbReference type="InterPro" id="IPR000212">
    <property type="entry name" value="DNA_helicase_UvrD/REP"/>
</dbReference>
<name>A0AAU6RBF6_9STAP</name>
<evidence type="ECO:0000256" key="5">
    <source>
        <dbReference type="PROSITE-ProRule" id="PRU00560"/>
    </source>
</evidence>
<dbReference type="EMBL" id="CP124578">
    <property type="protein sequence ID" value="WZE67787.1"/>
    <property type="molecule type" value="Genomic_DNA"/>
</dbReference>
<protein>
    <submittedName>
        <fullName evidence="7">UvrD-helicase domain-containing protein</fullName>
    </submittedName>
</protein>
<evidence type="ECO:0000256" key="4">
    <source>
        <dbReference type="ARBA" id="ARBA00022840"/>
    </source>
</evidence>
<dbReference type="Gene3D" id="3.40.50.300">
    <property type="entry name" value="P-loop containing nucleotide triphosphate hydrolases"/>
    <property type="match status" value="2"/>
</dbReference>
<sequence>MSSTFNEEKKNLKDTITFIEKEIKILNKNHINIKNSIISQRKKMNDNENWMLDFDNSNAVDNVQDLTFLRLEETRYNQVNEKINNYKMLLNRPYFGKLMLEDENIYIGTQTVIDEDHNILVCDWRSSIASLFYENKLGYLKFHNEKGQELREYVKGRRQFKIEKGNLLSFIDSDMFIGDSELINYKAKSTDSKLSNIVSTIQHDQNEIIRLPINEDILVLGPPGSGKTAIAMQRIAYLLFRYKNNIGYEDLMLIAPNSIFNDYVSNVLPELGENNIQINSLSNISKNLNLLNDRFVESKSIMIERLYSEKEALEVFYKKSSYKFYHFMEQELLNNNLFFYFKDIKDTKNNMFMSKEELHSIFIDLRKSNSITNATKKMQSKLINTYNTEYKKMYKSLFNKLNSKDNYIGEKSDLEKQAKQETSKIFKKVKKIIKNYKFIDFNKIYNDMCNKYQLNYIHKEKDIYQEDYWAQVWLCTKILKIPNHKFKHILIDEVQDYSIFQLDIIRQLFPDAHFTFLGDINQSFLSDPVIDFSKITINTKRLTTSYRSTKAIHRYLETLKKTNTKVIGDEGEEVVKTRNTSISYLLEIIKNSIGYVAIVVPSQIEGQKLYNKLSKYVEIYLIKEDNSFIPNGHVIIPYYLVKGFEFSTVVSWNNEVYNENTKYIIGSRAISKLYLING</sequence>
<organism evidence="7">
    <name type="scientific">Macrococcus psychrotolerans</name>
    <dbReference type="NCBI Taxonomy" id="3039389"/>
    <lineage>
        <taxon>Bacteria</taxon>
        <taxon>Bacillati</taxon>
        <taxon>Bacillota</taxon>
        <taxon>Bacilli</taxon>
        <taxon>Bacillales</taxon>
        <taxon>Staphylococcaceae</taxon>
        <taxon>Macrococcus</taxon>
    </lineage>
</organism>
<dbReference type="GO" id="GO:0016787">
    <property type="term" value="F:hydrolase activity"/>
    <property type="evidence" value="ECO:0007669"/>
    <property type="project" value="UniProtKB-UniRule"/>
</dbReference>
<geneLocation type="plasmid" evidence="7">
    <name>pMP21332_1</name>
</geneLocation>
<keyword evidence="1 5" id="KW-0547">Nucleotide-binding</keyword>
<dbReference type="GO" id="GO:0003677">
    <property type="term" value="F:DNA binding"/>
    <property type="evidence" value="ECO:0007669"/>
    <property type="project" value="InterPro"/>
</dbReference>
<dbReference type="AlphaFoldDB" id="A0AAU6RBF6"/>
<dbReference type="Pfam" id="PF00580">
    <property type="entry name" value="UvrD-helicase"/>
    <property type="match status" value="1"/>
</dbReference>
<keyword evidence="4 5" id="KW-0067">ATP-binding</keyword>
<dbReference type="InterPro" id="IPR027417">
    <property type="entry name" value="P-loop_NTPase"/>
</dbReference>
<evidence type="ECO:0000256" key="2">
    <source>
        <dbReference type="ARBA" id="ARBA00022801"/>
    </source>
</evidence>
<evidence type="ECO:0000313" key="7">
    <source>
        <dbReference type="EMBL" id="WZE67787.1"/>
    </source>
</evidence>
<keyword evidence="2 5" id="KW-0378">Hydrolase</keyword>
<reference evidence="7" key="1">
    <citation type="submission" date="2023-04" db="EMBL/GenBank/DDBJ databases">
        <title>Macrococci isolated from food, foodproducing animals, and human clinical materials.</title>
        <authorList>
            <person name="Maslanova I."/>
            <person name="Svec P."/>
            <person name="Sedlacek I."/>
            <person name="Novakova D."/>
            <person name="Keller J.E."/>
            <person name="Schwendener S."/>
            <person name="Finstrlova A."/>
            <person name="Botka T."/>
            <person name="Kovarovic V."/>
            <person name="Petras P."/>
            <person name="Perreten V."/>
            <person name="Pantucek R."/>
        </authorList>
    </citation>
    <scope>NUCLEOTIDE SEQUENCE</scope>
    <source>
        <strain evidence="7">NRL/St 21/332</strain>
        <plasmid evidence="7">pMP21332_1</plasmid>
    </source>
</reference>
<dbReference type="GO" id="GO:0005524">
    <property type="term" value="F:ATP binding"/>
    <property type="evidence" value="ECO:0007669"/>
    <property type="project" value="UniProtKB-UniRule"/>
</dbReference>